<keyword evidence="2" id="KW-1185">Reference proteome</keyword>
<dbReference type="AlphaFoldDB" id="A0A1X7L9X7"/>
<sequence>MAECIVYFEVHDRNGEVHKLRGLVMLEEGRKPTAAEVQEMLSMMGYETRIADDKQYEYEPLSSSAFERIIVKKMDNGEETFTPDPMLKALAESMMEKNRRSI</sequence>
<organism evidence="1 2">
    <name type="scientific">Paenibacillus aquistagni</name>
    <dbReference type="NCBI Taxonomy" id="1852522"/>
    <lineage>
        <taxon>Bacteria</taxon>
        <taxon>Bacillati</taxon>
        <taxon>Bacillota</taxon>
        <taxon>Bacilli</taxon>
        <taxon>Bacillales</taxon>
        <taxon>Paenibacillaceae</taxon>
        <taxon>Paenibacillus</taxon>
    </lineage>
</organism>
<dbReference type="RefSeq" id="WP_085495581.1">
    <property type="nucleotide sequence ID" value="NZ_FXAZ01000004.1"/>
</dbReference>
<proteinExistence type="predicted"/>
<evidence type="ECO:0000313" key="1">
    <source>
        <dbReference type="EMBL" id="SMG50555.1"/>
    </source>
</evidence>
<gene>
    <name evidence="1" type="ORF">SAMN06295960_3137</name>
</gene>
<dbReference type="OrthoDB" id="2639209at2"/>
<protein>
    <submittedName>
        <fullName evidence="1">Uncharacterized protein</fullName>
    </submittedName>
</protein>
<name>A0A1X7L9X7_9BACL</name>
<evidence type="ECO:0000313" key="2">
    <source>
        <dbReference type="Proteomes" id="UP000193834"/>
    </source>
</evidence>
<dbReference type="EMBL" id="FXAZ01000004">
    <property type="protein sequence ID" value="SMG50555.1"/>
    <property type="molecule type" value="Genomic_DNA"/>
</dbReference>
<accession>A0A1X7L9X7</accession>
<reference evidence="1 2" key="1">
    <citation type="submission" date="2017-04" db="EMBL/GenBank/DDBJ databases">
        <authorList>
            <person name="Afonso C.L."/>
            <person name="Miller P.J."/>
            <person name="Scott M.A."/>
            <person name="Spackman E."/>
            <person name="Goraichik I."/>
            <person name="Dimitrov K.M."/>
            <person name="Suarez D.L."/>
            <person name="Swayne D.E."/>
        </authorList>
    </citation>
    <scope>NUCLEOTIDE SEQUENCE [LARGE SCALE GENOMIC DNA]</scope>
    <source>
        <strain evidence="1 2">11</strain>
    </source>
</reference>
<dbReference type="STRING" id="1852522.SAMN06295960_3137"/>
<dbReference type="Proteomes" id="UP000193834">
    <property type="component" value="Unassembled WGS sequence"/>
</dbReference>